<evidence type="ECO:0000313" key="3">
    <source>
        <dbReference type="Proteomes" id="UP000316781"/>
    </source>
</evidence>
<accession>A0A549SUU7</accession>
<dbReference type="EMBL" id="VJMF01000042">
    <property type="protein sequence ID" value="TRL33394.1"/>
    <property type="molecule type" value="Genomic_DNA"/>
</dbReference>
<proteinExistence type="predicted"/>
<evidence type="ECO:0000256" key="1">
    <source>
        <dbReference type="SAM" id="MobiDB-lite"/>
    </source>
</evidence>
<organism evidence="2 3">
    <name type="scientific">Methylosinus sporium</name>
    <dbReference type="NCBI Taxonomy" id="428"/>
    <lineage>
        <taxon>Bacteria</taxon>
        <taxon>Pseudomonadati</taxon>
        <taxon>Pseudomonadota</taxon>
        <taxon>Alphaproteobacteria</taxon>
        <taxon>Hyphomicrobiales</taxon>
        <taxon>Methylocystaceae</taxon>
        <taxon>Methylosinus</taxon>
    </lineage>
</organism>
<name>A0A549SUU7_METSR</name>
<feature type="region of interest" description="Disordered" evidence="1">
    <location>
        <begin position="1"/>
        <end position="43"/>
    </location>
</feature>
<dbReference type="Proteomes" id="UP000316781">
    <property type="component" value="Unassembled WGS sequence"/>
</dbReference>
<dbReference type="AlphaFoldDB" id="A0A549SUU7"/>
<sequence>MSETETTEPSRRRGLLAVVAGRGTNDKDRNDKNGPRAAPEKSAPLVSFDRRELRLLLDLYGAKVAAGEWRDYAIDFSPGKAVFSIFRRASEAPLYRIEKNPELARRQGAFCVVAAGGLVMRRGHDLARVVAVLQKKLELVRD</sequence>
<dbReference type="InterPro" id="IPR021252">
    <property type="entry name" value="DUF2794"/>
</dbReference>
<comment type="caution">
    <text evidence="2">The sequence shown here is derived from an EMBL/GenBank/DDBJ whole genome shotgun (WGS) entry which is preliminary data.</text>
</comment>
<dbReference type="RefSeq" id="WP_142863038.1">
    <property type="nucleotide sequence ID" value="NZ_VJMF01000042.1"/>
</dbReference>
<reference evidence="2 3" key="1">
    <citation type="submission" date="2019-07" db="EMBL/GenBank/DDBJ databases">
        <title>Ln-dependent methylotrophs.</title>
        <authorList>
            <person name="Tani A."/>
        </authorList>
    </citation>
    <scope>NUCLEOTIDE SEQUENCE [LARGE SCALE GENOMIC DNA]</scope>
    <source>
        <strain evidence="2 3">SM89A</strain>
    </source>
</reference>
<evidence type="ECO:0000313" key="2">
    <source>
        <dbReference type="EMBL" id="TRL33394.1"/>
    </source>
</evidence>
<gene>
    <name evidence="2" type="ORF">FM996_10995</name>
</gene>
<protein>
    <submittedName>
        <fullName evidence="2">DUF2794 domain-containing protein</fullName>
    </submittedName>
</protein>
<feature type="compositionally biased region" description="Basic and acidic residues" evidence="1">
    <location>
        <begin position="24"/>
        <end position="34"/>
    </location>
</feature>
<dbReference type="Pfam" id="PF10984">
    <property type="entry name" value="DUF2794"/>
    <property type="match status" value="1"/>
</dbReference>